<evidence type="ECO:0000256" key="2">
    <source>
        <dbReference type="ARBA" id="ARBA00022468"/>
    </source>
</evidence>
<dbReference type="CDD" id="cd08836">
    <property type="entry name" value="ArfGap_AGAP"/>
    <property type="match status" value="1"/>
</dbReference>
<dbReference type="Gene3D" id="1.25.40.20">
    <property type="entry name" value="Ankyrin repeat-containing domain"/>
    <property type="match status" value="1"/>
</dbReference>
<dbReference type="SUPFAM" id="SSF50729">
    <property type="entry name" value="PH domain-like"/>
    <property type="match status" value="1"/>
</dbReference>
<feature type="compositionally biased region" description="Basic and acidic residues" evidence="11">
    <location>
        <begin position="138"/>
        <end position="163"/>
    </location>
</feature>
<dbReference type="Pfam" id="PF13637">
    <property type="entry name" value="Ank_4"/>
    <property type="match status" value="1"/>
</dbReference>
<dbReference type="PROSITE" id="PS51421">
    <property type="entry name" value="RAS"/>
    <property type="match status" value="1"/>
</dbReference>
<dbReference type="InterPro" id="IPR038508">
    <property type="entry name" value="ArfGAP_dom_sf"/>
</dbReference>
<keyword evidence="6" id="KW-0862">Zinc</keyword>
<accession>A0A8X7WY84</accession>
<evidence type="ECO:0000256" key="11">
    <source>
        <dbReference type="SAM" id="MobiDB-lite"/>
    </source>
</evidence>
<dbReference type="PANTHER" id="PTHR45819">
    <property type="entry name" value="CENTAURIN-GAMMA-1A"/>
    <property type="match status" value="1"/>
</dbReference>
<name>A0A8X7WY84_POLSE</name>
<dbReference type="PROSITE" id="PS50297">
    <property type="entry name" value="ANK_REP_REGION"/>
    <property type="match status" value="1"/>
</dbReference>
<evidence type="ECO:0000256" key="9">
    <source>
        <dbReference type="PROSITE-ProRule" id="PRU00023"/>
    </source>
</evidence>
<dbReference type="InterPro" id="IPR037278">
    <property type="entry name" value="ARFGAP/RecO"/>
</dbReference>
<dbReference type="GO" id="GO:0008270">
    <property type="term" value="F:zinc ion binding"/>
    <property type="evidence" value="ECO:0007669"/>
    <property type="project" value="UniProtKB-KW"/>
</dbReference>
<evidence type="ECO:0000256" key="1">
    <source>
        <dbReference type="ARBA" id="ARBA00005430"/>
    </source>
</evidence>
<evidence type="ECO:0000256" key="6">
    <source>
        <dbReference type="ARBA" id="ARBA00022833"/>
    </source>
</evidence>
<dbReference type="SUPFAM" id="SSF52540">
    <property type="entry name" value="P-loop containing nucleoside triphosphate hydrolases"/>
    <property type="match status" value="1"/>
</dbReference>
<feature type="domain" description="Arf-GAP" evidence="13">
    <location>
        <begin position="881"/>
        <end position="1001"/>
    </location>
</feature>
<dbReference type="SMART" id="SM00173">
    <property type="entry name" value="RAS"/>
    <property type="match status" value="1"/>
</dbReference>
<dbReference type="GO" id="GO:0005096">
    <property type="term" value="F:GTPase activator activity"/>
    <property type="evidence" value="ECO:0007669"/>
    <property type="project" value="UniProtKB-KW"/>
</dbReference>
<dbReference type="SUPFAM" id="SSF48403">
    <property type="entry name" value="Ankyrin repeat"/>
    <property type="match status" value="1"/>
</dbReference>
<comment type="similarity">
    <text evidence="1">Belongs to the centaurin gamma-like family.</text>
</comment>
<feature type="region of interest" description="Disordered" evidence="11">
    <location>
        <begin position="769"/>
        <end position="818"/>
    </location>
</feature>
<dbReference type="InterPro" id="IPR001164">
    <property type="entry name" value="ArfGAP_dom"/>
</dbReference>
<feature type="compositionally biased region" description="Pro residues" evidence="11">
    <location>
        <begin position="170"/>
        <end position="180"/>
    </location>
</feature>
<evidence type="ECO:0000256" key="10">
    <source>
        <dbReference type="PROSITE-ProRule" id="PRU00288"/>
    </source>
</evidence>
<dbReference type="GO" id="GO:0003924">
    <property type="term" value="F:GTPase activity"/>
    <property type="evidence" value="ECO:0007669"/>
    <property type="project" value="InterPro"/>
</dbReference>
<reference evidence="14 15" key="1">
    <citation type="journal article" date="2021" name="Cell">
        <title>Tracing the genetic footprints of vertebrate landing in non-teleost ray-finned fishes.</title>
        <authorList>
            <person name="Bi X."/>
            <person name="Wang K."/>
            <person name="Yang L."/>
            <person name="Pan H."/>
            <person name="Jiang H."/>
            <person name="Wei Q."/>
            <person name="Fang M."/>
            <person name="Yu H."/>
            <person name="Zhu C."/>
            <person name="Cai Y."/>
            <person name="He Y."/>
            <person name="Gan X."/>
            <person name="Zeng H."/>
            <person name="Yu D."/>
            <person name="Zhu Y."/>
            <person name="Jiang H."/>
            <person name="Qiu Q."/>
            <person name="Yang H."/>
            <person name="Zhang Y.E."/>
            <person name="Wang W."/>
            <person name="Zhu M."/>
            <person name="He S."/>
            <person name="Zhang G."/>
        </authorList>
    </citation>
    <scope>NUCLEOTIDE SEQUENCE [LARGE SCALE GENOMIC DNA]</scope>
    <source>
        <strain evidence="14">Bchr_013</strain>
    </source>
</reference>
<feature type="compositionally biased region" description="Low complexity" evidence="11">
    <location>
        <begin position="577"/>
        <end position="591"/>
    </location>
</feature>
<feature type="non-terminal residue" evidence="14">
    <location>
        <position position="1"/>
    </location>
</feature>
<evidence type="ECO:0000259" key="12">
    <source>
        <dbReference type="PROSITE" id="PS50003"/>
    </source>
</evidence>
<evidence type="ECO:0000256" key="7">
    <source>
        <dbReference type="ARBA" id="ARBA00023043"/>
    </source>
</evidence>
<dbReference type="InterPro" id="IPR036770">
    <property type="entry name" value="Ankyrin_rpt-contain_sf"/>
</dbReference>
<feature type="non-terminal residue" evidence="14">
    <location>
        <position position="1106"/>
    </location>
</feature>
<keyword evidence="2" id="KW-0343">GTPase activation</keyword>
<dbReference type="FunFam" id="3.40.50.300:FF:000178">
    <property type="entry name" value="Arf-GAP with GTPase, ANK repeat and PH domain-containing protein 1"/>
    <property type="match status" value="1"/>
</dbReference>
<keyword evidence="5 10" id="KW-0863">Zinc-finger</keyword>
<dbReference type="AlphaFoldDB" id="A0A8X7WY84"/>
<feature type="compositionally biased region" description="Low complexity" evidence="11">
    <location>
        <begin position="776"/>
        <end position="786"/>
    </location>
</feature>
<dbReference type="InterPro" id="IPR002110">
    <property type="entry name" value="Ankyrin_rpt"/>
</dbReference>
<keyword evidence="15" id="KW-1185">Reference proteome</keyword>
<dbReference type="Gene3D" id="2.30.29.30">
    <property type="entry name" value="Pleckstrin-homology domain (PH domain)/Phosphotyrosine-binding domain (PTB)"/>
    <property type="match status" value="2"/>
</dbReference>
<feature type="repeat" description="ANK" evidence="9">
    <location>
        <begin position="1040"/>
        <end position="1061"/>
    </location>
</feature>
<feature type="domain" description="PH" evidence="12">
    <location>
        <begin position="617"/>
        <end position="860"/>
    </location>
</feature>
<dbReference type="EMBL" id="JAATIS010005477">
    <property type="protein sequence ID" value="KAG2458898.1"/>
    <property type="molecule type" value="Genomic_DNA"/>
</dbReference>
<feature type="region of interest" description="Disordered" evidence="11">
    <location>
        <begin position="569"/>
        <end position="615"/>
    </location>
</feature>
<feature type="region of interest" description="Disordered" evidence="11">
    <location>
        <begin position="118"/>
        <end position="187"/>
    </location>
</feature>
<keyword evidence="3" id="KW-0479">Metal-binding</keyword>
<evidence type="ECO:0000256" key="8">
    <source>
        <dbReference type="ARBA" id="ARBA00023134"/>
    </source>
</evidence>
<dbReference type="SUPFAM" id="SSF57863">
    <property type="entry name" value="ArfGap/RecO-like zinc finger"/>
    <property type="match status" value="1"/>
</dbReference>
<dbReference type="PROSITE" id="PS50003">
    <property type="entry name" value="PH_DOMAIN"/>
    <property type="match status" value="1"/>
</dbReference>
<dbReference type="Gene3D" id="1.10.220.150">
    <property type="entry name" value="Arf GTPase activating protein"/>
    <property type="match status" value="1"/>
</dbReference>
<dbReference type="InterPro" id="IPR001806">
    <property type="entry name" value="Small_GTPase"/>
</dbReference>
<keyword evidence="4" id="KW-0547">Nucleotide-binding</keyword>
<dbReference type="PANTHER" id="PTHR45819:SF1">
    <property type="entry name" value="ARF-GAP WITH GTPASE, ANK REPEAT AND PH DOMAIN-CONTAINING PROTEIN 1"/>
    <property type="match status" value="1"/>
</dbReference>
<gene>
    <name evidence="14" type="primary">Agap1_2</name>
    <name evidence="14" type="ORF">GTO96_0018761</name>
</gene>
<dbReference type="Proteomes" id="UP000886611">
    <property type="component" value="Unassembled WGS sequence"/>
</dbReference>
<keyword evidence="8" id="KW-0342">GTP-binding</keyword>
<feature type="region of interest" description="Disordered" evidence="11">
    <location>
        <begin position="313"/>
        <end position="335"/>
    </location>
</feature>
<dbReference type="PROSITE" id="PS51419">
    <property type="entry name" value="RAB"/>
    <property type="match status" value="1"/>
</dbReference>
<sequence length="1106" mass="121369">MHLLDADYPDRMHRGTPQRKTVYRISLTLVKKENVPEGAAPTRLETPAAADYQRSSLLEELQEEDEEEAEHLSAQNYLRNFRTFSTGHLELGRLKISRKTHAFPKDVSFKLRGSSSAHAALEEGAEPRSALVSGADQARAEMKEDHQRPPLGSRDGEDREGHAGTRPASTPNPPPPPPPPSDKRHPGLLRRSFSFRHWSGGELLRIRALTRDKHHSSSGSLGHKERDALVLHSPSLDEKRNTLDVGEVLGKTDSLTDLDLWERAKAKNRTLDNSDLQQLSEKGLDEKEGFMRGGGVRSSGQERRLMRFFSGVFSKRDGGSTPTGSPGGGKSLRDSRAKGLLGSYRRAGGDNNVNGSHAFVNSQEWTLSRSVPELKVGIVGNLASGKSALVHRYLTGTYVQEESPEGGRFKKEIVVDGQSYLLLIRDEGGPPEAQFALWVDAVIFVFSLEDENSFLTVYNYYSRLANYRNTAEIPMLLVGTQDAISSTNPRVIDDAKARKLSNDLKRCTYYETCATYGLNVERVFQDVAQKIVATRKKQQLSIGPCKSLPNSPSHSSVCSAPASAVHISQTSNGGGSLSDYSSSVPSTPSTSQKELRIDVPPSTNTPTPVRKQSKRRSNLFTGMLLKRSGKSLNKEWKKKYVTLCDNGVLTYHPSLHDYMQNVHGKEIDLLRTTVKVPGKRPPRAFSACAPASSPKTNGLTKDVSSLQISQNTGAVPASASLSPMASGISLVSFNSRPDGMHQRSYSVSSADQWSEATVIANSGISSDTGLGDSVCSSPSISSTTSPKLDPPPSPHASRKKHRRKKSTSNFKADGISSTAEDQEENFEFIIVSLTGQTWHFEATTYEERDAWVQAIESQILASLQSCESGKNKSRLTSQTEAIALQSIRNQRGNSHCVDCEAQNPDWASLNLGALICIECSGIHRNLGTHLSRVRSLDLDEWPLELIKVLSAIGNELANSVWEGSAQGRMKPAPDATREERERWIRAKYEQKLFLAPLPCMDVPLGQQLLRGTAEEDLRTVVLLLAHGTREEVNETCGEGDGRTALHLACRKGNVVIAQLLIWDAPLEAGVWGSQVGLNEEELQGSQSELLAFYFFLTLKCCDSLVK</sequence>
<evidence type="ECO:0000313" key="15">
    <source>
        <dbReference type="Proteomes" id="UP000886611"/>
    </source>
</evidence>
<keyword evidence="7 9" id="KW-0040">ANK repeat</keyword>
<dbReference type="InterPro" id="IPR011993">
    <property type="entry name" value="PH-like_dom_sf"/>
</dbReference>
<evidence type="ECO:0000313" key="14">
    <source>
        <dbReference type="EMBL" id="KAG2458898.1"/>
    </source>
</evidence>
<evidence type="ECO:0000256" key="5">
    <source>
        <dbReference type="ARBA" id="ARBA00022771"/>
    </source>
</evidence>
<feature type="compositionally biased region" description="Basic residues" evidence="11">
    <location>
        <begin position="796"/>
        <end position="806"/>
    </location>
</feature>
<dbReference type="FunFam" id="1.10.220.150:FF:000001">
    <property type="entry name" value="Arf-GAP with GTPase, ANK repeat and PH domain-containing protein 1"/>
    <property type="match status" value="1"/>
</dbReference>
<dbReference type="PROSITE" id="PS50115">
    <property type="entry name" value="ARFGAP"/>
    <property type="match status" value="1"/>
</dbReference>
<dbReference type="GO" id="GO:0005525">
    <property type="term" value="F:GTP binding"/>
    <property type="evidence" value="ECO:0007669"/>
    <property type="project" value="UniProtKB-KW"/>
</dbReference>
<dbReference type="CDD" id="cd01250">
    <property type="entry name" value="PH_AGAP"/>
    <property type="match status" value="1"/>
</dbReference>
<proteinExistence type="inferred from homology"/>
<dbReference type="Pfam" id="PF01412">
    <property type="entry name" value="ArfGap"/>
    <property type="match status" value="1"/>
</dbReference>
<dbReference type="FunFam" id="2.30.29.30:FF:000109">
    <property type="entry name" value="Arf-GAP with GTPase, ANK repeat and PH domain-containing protein 1"/>
    <property type="match status" value="1"/>
</dbReference>
<dbReference type="SMART" id="SM00174">
    <property type="entry name" value="RHO"/>
    <property type="match status" value="1"/>
</dbReference>
<comment type="caution">
    <text evidence="14">The sequence shown here is derived from an EMBL/GenBank/DDBJ whole genome shotgun (WGS) entry which is preliminary data.</text>
</comment>
<dbReference type="Gene3D" id="3.40.50.300">
    <property type="entry name" value="P-loop containing nucleotide triphosphate hydrolases"/>
    <property type="match status" value="1"/>
</dbReference>
<evidence type="ECO:0000256" key="3">
    <source>
        <dbReference type="ARBA" id="ARBA00022723"/>
    </source>
</evidence>
<protein>
    <submittedName>
        <fullName evidence="14">AGAP1 protein</fullName>
    </submittedName>
</protein>
<dbReference type="SMART" id="SM00105">
    <property type="entry name" value="ArfGap"/>
    <property type="match status" value="1"/>
</dbReference>
<dbReference type="InterPro" id="IPR051282">
    <property type="entry name" value="Arf-GAP_GTPase_ANK_PH"/>
</dbReference>
<dbReference type="SMART" id="SM00233">
    <property type="entry name" value="PH"/>
    <property type="match status" value="1"/>
</dbReference>
<dbReference type="InterPro" id="IPR001849">
    <property type="entry name" value="PH_domain"/>
</dbReference>
<dbReference type="FunFam" id="2.30.29.30:FF:000421">
    <property type="entry name" value="Arf-GAP with GTPase, ANK repeat and PH domain-containing protein 1 isoform B"/>
    <property type="match status" value="1"/>
</dbReference>
<dbReference type="PROSITE" id="PS50088">
    <property type="entry name" value="ANK_REPEAT"/>
    <property type="match status" value="1"/>
</dbReference>
<dbReference type="PRINTS" id="PR00405">
    <property type="entry name" value="REVINTRACTNG"/>
</dbReference>
<dbReference type="InterPro" id="IPR027417">
    <property type="entry name" value="P-loop_NTPase"/>
</dbReference>
<dbReference type="SMART" id="SM00175">
    <property type="entry name" value="RAB"/>
    <property type="match status" value="1"/>
</dbReference>
<evidence type="ECO:0000259" key="13">
    <source>
        <dbReference type="PROSITE" id="PS50115"/>
    </source>
</evidence>
<dbReference type="CDD" id="cd04103">
    <property type="entry name" value="Centaurin_gamma"/>
    <property type="match status" value="1"/>
</dbReference>
<dbReference type="Pfam" id="PF00071">
    <property type="entry name" value="Ras"/>
    <property type="match status" value="1"/>
</dbReference>
<evidence type="ECO:0000256" key="4">
    <source>
        <dbReference type="ARBA" id="ARBA00022741"/>
    </source>
</evidence>
<organism evidence="14 15">
    <name type="scientific">Polypterus senegalus</name>
    <name type="common">Senegal bichir</name>
    <dbReference type="NCBI Taxonomy" id="55291"/>
    <lineage>
        <taxon>Eukaryota</taxon>
        <taxon>Metazoa</taxon>
        <taxon>Chordata</taxon>
        <taxon>Craniata</taxon>
        <taxon>Vertebrata</taxon>
        <taxon>Euteleostomi</taxon>
        <taxon>Actinopterygii</taxon>
        <taxon>Polypteriformes</taxon>
        <taxon>Polypteridae</taxon>
        <taxon>Polypterus</taxon>
    </lineage>
</organism>